<evidence type="ECO:0000313" key="5">
    <source>
        <dbReference type="Proteomes" id="UP000299102"/>
    </source>
</evidence>
<evidence type="ECO:0000256" key="1">
    <source>
        <dbReference type="PROSITE-ProRule" id="PRU00371"/>
    </source>
</evidence>
<gene>
    <name evidence="4" type="ORF">EVAR_31728_1</name>
</gene>
<evidence type="ECO:0000256" key="2">
    <source>
        <dbReference type="SAM" id="MobiDB-lite"/>
    </source>
</evidence>
<keyword evidence="1" id="KW-0539">Nucleus</keyword>
<comment type="subcellular location">
    <subcellularLocation>
        <location evidence="1">Nucleus</location>
    </subcellularLocation>
</comment>
<feature type="region of interest" description="Disordered" evidence="2">
    <location>
        <begin position="194"/>
        <end position="236"/>
    </location>
</feature>
<evidence type="ECO:0000313" key="4">
    <source>
        <dbReference type="EMBL" id="GBP77296.1"/>
    </source>
</evidence>
<dbReference type="Pfam" id="PF02944">
    <property type="entry name" value="BESS"/>
    <property type="match status" value="1"/>
</dbReference>
<feature type="compositionally biased region" description="Low complexity" evidence="2">
    <location>
        <begin position="196"/>
        <end position="209"/>
    </location>
</feature>
<dbReference type="GO" id="GO:0005634">
    <property type="term" value="C:nucleus"/>
    <property type="evidence" value="ECO:0007669"/>
    <property type="project" value="UniProtKB-SubCell"/>
</dbReference>
<name>A0A4C1YM71_EUMVA</name>
<feature type="domain" description="BESS" evidence="3">
    <location>
        <begin position="116"/>
        <end position="155"/>
    </location>
</feature>
<evidence type="ECO:0000259" key="3">
    <source>
        <dbReference type="PROSITE" id="PS51031"/>
    </source>
</evidence>
<keyword evidence="5" id="KW-1185">Reference proteome</keyword>
<dbReference type="PROSITE" id="PS51031">
    <property type="entry name" value="BESS"/>
    <property type="match status" value="1"/>
</dbReference>
<dbReference type="GO" id="GO:0003677">
    <property type="term" value="F:DNA binding"/>
    <property type="evidence" value="ECO:0007669"/>
    <property type="project" value="InterPro"/>
</dbReference>
<comment type="caution">
    <text evidence="4">The sequence shown here is derived from an EMBL/GenBank/DDBJ whole genome shotgun (WGS) entry which is preliminary data.</text>
</comment>
<proteinExistence type="predicted"/>
<sequence>MTARNRANCDRAVQDRSKQLVLSTSPRDTARCAPTRALELEPRDAARHRAVQILQTCTDLFKNVDSNNINSNVKSSTEHLPRKKCKLNPADEHFANILERSIDARNKNVTEKKEEDDEDKLFCLSLVKEIKKVSENRRLKLKIEMYNLLERYQSAEVQPFEKINYPSTSYSLQQQPRSSFRSPQYRDSLRYSARESSTQYGYTTSSYASPPTNLSQGTSPGSYEDSQELDLFDYNN</sequence>
<protein>
    <recommendedName>
        <fullName evidence="3">BESS domain-containing protein</fullName>
    </recommendedName>
</protein>
<organism evidence="4 5">
    <name type="scientific">Eumeta variegata</name>
    <name type="common">Bagworm moth</name>
    <name type="synonym">Eumeta japonica</name>
    <dbReference type="NCBI Taxonomy" id="151549"/>
    <lineage>
        <taxon>Eukaryota</taxon>
        <taxon>Metazoa</taxon>
        <taxon>Ecdysozoa</taxon>
        <taxon>Arthropoda</taxon>
        <taxon>Hexapoda</taxon>
        <taxon>Insecta</taxon>
        <taxon>Pterygota</taxon>
        <taxon>Neoptera</taxon>
        <taxon>Endopterygota</taxon>
        <taxon>Lepidoptera</taxon>
        <taxon>Glossata</taxon>
        <taxon>Ditrysia</taxon>
        <taxon>Tineoidea</taxon>
        <taxon>Psychidae</taxon>
        <taxon>Oiketicinae</taxon>
        <taxon>Eumeta</taxon>
    </lineage>
</organism>
<accession>A0A4C1YM71</accession>
<dbReference type="EMBL" id="BGZK01001325">
    <property type="protein sequence ID" value="GBP77296.1"/>
    <property type="molecule type" value="Genomic_DNA"/>
</dbReference>
<feature type="compositionally biased region" description="Polar residues" evidence="2">
    <location>
        <begin position="210"/>
        <end position="221"/>
    </location>
</feature>
<dbReference type="AlphaFoldDB" id="A0A4C1YM71"/>
<dbReference type="InterPro" id="IPR004210">
    <property type="entry name" value="BESS_motif"/>
</dbReference>
<reference evidence="4 5" key="1">
    <citation type="journal article" date="2019" name="Commun. Biol.">
        <title>The bagworm genome reveals a unique fibroin gene that provides high tensile strength.</title>
        <authorList>
            <person name="Kono N."/>
            <person name="Nakamura H."/>
            <person name="Ohtoshi R."/>
            <person name="Tomita M."/>
            <person name="Numata K."/>
            <person name="Arakawa K."/>
        </authorList>
    </citation>
    <scope>NUCLEOTIDE SEQUENCE [LARGE SCALE GENOMIC DNA]</scope>
</reference>
<feature type="compositionally biased region" description="Acidic residues" evidence="2">
    <location>
        <begin position="225"/>
        <end position="236"/>
    </location>
</feature>
<dbReference type="OrthoDB" id="6616165at2759"/>
<dbReference type="Proteomes" id="UP000299102">
    <property type="component" value="Unassembled WGS sequence"/>
</dbReference>